<dbReference type="SUPFAM" id="SSF53927">
    <property type="entry name" value="Cytidine deaminase-like"/>
    <property type="match status" value="1"/>
</dbReference>
<dbReference type="GO" id="GO:0003824">
    <property type="term" value="F:catalytic activity"/>
    <property type="evidence" value="ECO:0007669"/>
    <property type="project" value="InterPro"/>
</dbReference>
<evidence type="ECO:0000313" key="2">
    <source>
        <dbReference type="Proteomes" id="UP000184342"/>
    </source>
</evidence>
<evidence type="ECO:0000313" key="1">
    <source>
        <dbReference type="EMBL" id="SHI73137.1"/>
    </source>
</evidence>
<name>A0A1M6DIF4_9FIRM</name>
<dbReference type="RefSeq" id="WP_242941633.1">
    <property type="nucleotide sequence ID" value="NZ_FQYT01000006.1"/>
</dbReference>
<accession>A0A1M6DIF4</accession>
<gene>
    <name evidence="1" type="ORF">SAMN02745691_00724</name>
</gene>
<dbReference type="Proteomes" id="UP000184342">
    <property type="component" value="Unassembled WGS sequence"/>
</dbReference>
<dbReference type="Pfam" id="PF08973">
    <property type="entry name" value="TM1506"/>
    <property type="match status" value="1"/>
</dbReference>
<organism evidence="1 2">
    <name type="scientific">Parasporobacterium paucivorans DSM 15970</name>
    <dbReference type="NCBI Taxonomy" id="1122934"/>
    <lineage>
        <taxon>Bacteria</taxon>
        <taxon>Bacillati</taxon>
        <taxon>Bacillota</taxon>
        <taxon>Clostridia</taxon>
        <taxon>Lachnospirales</taxon>
        <taxon>Lachnospiraceae</taxon>
        <taxon>Parasporobacterium</taxon>
    </lineage>
</organism>
<evidence type="ECO:0008006" key="3">
    <source>
        <dbReference type="Google" id="ProtNLM"/>
    </source>
</evidence>
<reference evidence="1 2" key="1">
    <citation type="submission" date="2016-11" db="EMBL/GenBank/DDBJ databases">
        <authorList>
            <person name="Jaros S."/>
            <person name="Januszkiewicz K."/>
            <person name="Wedrychowicz H."/>
        </authorList>
    </citation>
    <scope>NUCLEOTIDE SEQUENCE [LARGE SCALE GENOMIC DNA]</scope>
    <source>
        <strain evidence="1 2">DSM 15970</strain>
    </source>
</reference>
<dbReference type="InterPro" id="IPR015067">
    <property type="entry name" value="DUF1893_TM1506-like"/>
</dbReference>
<dbReference type="STRING" id="1122934.SAMN02745691_00724"/>
<dbReference type="EMBL" id="FQYT01000006">
    <property type="protein sequence ID" value="SHI73137.1"/>
    <property type="molecule type" value="Genomic_DNA"/>
</dbReference>
<sequence length="148" mass="16334">MKKKLNRAIRILKDQDAGCVICWNDQEALVENEIGIKTLMNCLRKDKNAFAGGAVADRVIGKAAALLIVLGGGEAAYGELMSEKAVEVFRKHGILYEYGTLVPFIENRTQTGCCPMEETVWDIGNPEEAFDALERTISRLMQAKKTAL</sequence>
<proteinExistence type="predicted"/>
<dbReference type="AlphaFoldDB" id="A0A1M6DIF4"/>
<dbReference type="InterPro" id="IPR016193">
    <property type="entry name" value="Cytidine_deaminase-like"/>
</dbReference>
<protein>
    <recommendedName>
        <fullName evidence="3">DUF1893 domain-containing protein</fullName>
    </recommendedName>
</protein>
<dbReference type="Gene3D" id="3.40.140.30">
    <property type="entry name" value="Hypothetical protein TM1506"/>
    <property type="match status" value="1"/>
</dbReference>
<keyword evidence="2" id="KW-1185">Reference proteome</keyword>
<dbReference type="InterPro" id="IPR037081">
    <property type="entry name" value="Hyp_TM1506"/>
</dbReference>